<dbReference type="GO" id="GO:0016757">
    <property type="term" value="F:glycosyltransferase activity"/>
    <property type="evidence" value="ECO:0007669"/>
    <property type="project" value="UniProtKB-KW"/>
</dbReference>
<gene>
    <name evidence="6" type="ORF">Q604_UNBC01580G0001</name>
</gene>
<dbReference type="InterPro" id="IPR036068">
    <property type="entry name" value="Nicotinate_pribotase-like_C"/>
</dbReference>
<dbReference type="EMBL" id="AZMM01001580">
    <property type="protein sequence ID" value="ETJ44402.1"/>
    <property type="molecule type" value="Genomic_DNA"/>
</dbReference>
<organism evidence="6">
    <name type="scientific">human gut metagenome</name>
    <dbReference type="NCBI Taxonomy" id="408170"/>
    <lineage>
        <taxon>unclassified sequences</taxon>
        <taxon>metagenomes</taxon>
        <taxon>organismal metagenomes</taxon>
    </lineage>
</organism>
<evidence type="ECO:0000256" key="4">
    <source>
        <dbReference type="ARBA" id="ARBA00022598"/>
    </source>
</evidence>
<dbReference type="InterPro" id="IPR007229">
    <property type="entry name" value="Nic_PRibTrfase-Fam"/>
</dbReference>
<dbReference type="GO" id="GO:0034355">
    <property type="term" value="P:NAD+ biosynthetic process via the salvage pathway"/>
    <property type="evidence" value="ECO:0007669"/>
    <property type="project" value="TreeGrafter"/>
</dbReference>
<reference evidence="6" key="1">
    <citation type="submission" date="2013-12" db="EMBL/GenBank/DDBJ databases">
        <title>A Varibaculum cambriense genome reconstructed from a premature infant gut community with otherwise low bacterial novelty that shifts toward anaerobic metabolism during the third week of life.</title>
        <authorList>
            <person name="Brown C.T."/>
            <person name="Sharon I."/>
            <person name="Thomas B.C."/>
            <person name="Castelle C.J."/>
            <person name="Morowitz M.J."/>
            <person name="Banfield J.F."/>
        </authorList>
    </citation>
    <scope>NUCLEOTIDE SEQUENCE</scope>
</reference>
<keyword evidence="4" id="KW-0436">Ligase</keyword>
<evidence type="ECO:0000313" key="6">
    <source>
        <dbReference type="EMBL" id="ETJ44402.1"/>
    </source>
</evidence>
<dbReference type="GO" id="GO:0004516">
    <property type="term" value="F:nicotinate phosphoribosyltransferase activity"/>
    <property type="evidence" value="ECO:0007669"/>
    <property type="project" value="UniProtKB-EC"/>
</dbReference>
<protein>
    <recommendedName>
        <fullName evidence="2">nicotinate phosphoribosyltransferase</fullName>
        <ecNumber evidence="2">6.3.4.21</ecNumber>
    </recommendedName>
</protein>
<comment type="pathway">
    <text evidence="1">Cofactor biosynthesis; NAD(+) biosynthesis; nicotinate D-ribonucleotide from nicotinate: step 1/1.</text>
</comment>
<dbReference type="SUPFAM" id="SSF51690">
    <property type="entry name" value="Nicotinate/Quinolinate PRTase C-terminal domain-like"/>
    <property type="match status" value="1"/>
</dbReference>
<dbReference type="PANTHER" id="PTHR11098:SF1">
    <property type="entry name" value="NICOTINATE PHOSPHORIBOSYLTRANSFERASE"/>
    <property type="match status" value="1"/>
</dbReference>
<dbReference type="AlphaFoldDB" id="W1YPK8"/>
<feature type="non-terminal residue" evidence="6">
    <location>
        <position position="1"/>
    </location>
</feature>
<comment type="caution">
    <text evidence="6">The sequence shown here is derived from an EMBL/GenBank/DDBJ whole genome shotgun (WGS) entry which is preliminary data.</text>
</comment>
<dbReference type="EC" id="6.3.4.21" evidence="2"/>
<evidence type="ECO:0000256" key="1">
    <source>
        <dbReference type="ARBA" id="ARBA00004952"/>
    </source>
</evidence>
<keyword evidence="3" id="KW-0597">Phosphoprotein</keyword>
<dbReference type="GO" id="GO:0005829">
    <property type="term" value="C:cytosol"/>
    <property type="evidence" value="ECO:0007669"/>
    <property type="project" value="TreeGrafter"/>
</dbReference>
<name>W1YPK8_9ZZZZ</name>
<sequence>SFTGDVYAFPEGSIIYPNEPVITIVAPLIDAQIVETAVLTMMNHQSLIATKANRIVRAADGRVVADFGARRAHNVDAAIYGA</sequence>
<keyword evidence="6" id="KW-0328">Glycosyltransferase</keyword>
<dbReference type="UniPathway" id="UPA00253">
    <property type="reaction ID" value="UER00457"/>
</dbReference>
<accession>W1YPK8</accession>
<feature type="non-terminal residue" evidence="6">
    <location>
        <position position="82"/>
    </location>
</feature>
<keyword evidence="6" id="KW-0808">Transferase</keyword>
<evidence type="ECO:0000256" key="5">
    <source>
        <dbReference type="ARBA" id="ARBA00022642"/>
    </source>
</evidence>
<keyword evidence="5" id="KW-0662">Pyridine nucleotide biosynthesis</keyword>
<dbReference type="PANTHER" id="PTHR11098">
    <property type="entry name" value="NICOTINATE PHOSPHORIBOSYLTRANSFERASE"/>
    <property type="match status" value="1"/>
</dbReference>
<evidence type="ECO:0000256" key="3">
    <source>
        <dbReference type="ARBA" id="ARBA00022553"/>
    </source>
</evidence>
<proteinExistence type="predicted"/>
<dbReference type="SUPFAM" id="SSF54675">
    <property type="entry name" value="Nicotinate/Quinolinate PRTase N-terminal domain-like"/>
    <property type="match status" value="1"/>
</dbReference>
<evidence type="ECO:0000256" key="2">
    <source>
        <dbReference type="ARBA" id="ARBA00013236"/>
    </source>
</evidence>
<dbReference type="Gene3D" id="3.20.140.10">
    <property type="entry name" value="nicotinate phosphoribosyltransferase"/>
    <property type="match status" value="1"/>
</dbReference>